<reference evidence="2 3" key="1">
    <citation type="submission" date="2020-09" db="EMBL/GenBank/DDBJ databases">
        <title>Diversity and distribution of actinomycetes associated with coral in the coast of Hainan.</title>
        <authorList>
            <person name="Li F."/>
        </authorList>
    </citation>
    <scope>NUCLEOTIDE SEQUENCE [LARGE SCALE GENOMIC DNA]</scope>
    <source>
        <strain evidence="2 3">HNM0947</strain>
    </source>
</reference>
<gene>
    <name evidence="2" type="ORF">IDM40_19800</name>
</gene>
<comment type="caution">
    <text evidence="2">The sequence shown here is derived from an EMBL/GenBank/DDBJ whole genome shotgun (WGS) entry which is preliminary data.</text>
</comment>
<evidence type="ECO:0000313" key="2">
    <source>
        <dbReference type="EMBL" id="MBE3000918.1"/>
    </source>
</evidence>
<protein>
    <submittedName>
        <fullName evidence="2">Uncharacterized protein</fullName>
    </submittedName>
</protein>
<organism evidence="2 3">
    <name type="scientific">Nocardiopsis coralli</name>
    <dbReference type="NCBI Taxonomy" id="2772213"/>
    <lineage>
        <taxon>Bacteria</taxon>
        <taxon>Bacillati</taxon>
        <taxon>Actinomycetota</taxon>
        <taxon>Actinomycetes</taxon>
        <taxon>Streptosporangiales</taxon>
        <taxon>Nocardiopsidaceae</taxon>
        <taxon>Nocardiopsis</taxon>
    </lineage>
</organism>
<dbReference type="Proteomes" id="UP000806528">
    <property type="component" value="Unassembled WGS sequence"/>
</dbReference>
<sequence>MTTGANVPEAQTGADAALEVADGLRDLADDFDTLCEETHTLLSGEPEVTGMNDFQVEYKSYMDSVQSQADDIADNIHGAAGEIGGTDEENQDDLRCYPHLPPID</sequence>
<proteinExistence type="predicted"/>
<evidence type="ECO:0000313" key="3">
    <source>
        <dbReference type="Proteomes" id="UP000806528"/>
    </source>
</evidence>
<dbReference type="RefSeq" id="WP_193123522.1">
    <property type="nucleotide sequence ID" value="NZ_JADBGI010000019.1"/>
</dbReference>
<feature type="region of interest" description="Disordered" evidence="1">
    <location>
        <begin position="78"/>
        <end position="104"/>
    </location>
</feature>
<name>A0ABR9PAP8_9ACTN</name>
<evidence type="ECO:0000256" key="1">
    <source>
        <dbReference type="SAM" id="MobiDB-lite"/>
    </source>
</evidence>
<dbReference type="EMBL" id="JADBGI010000019">
    <property type="protein sequence ID" value="MBE3000918.1"/>
    <property type="molecule type" value="Genomic_DNA"/>
</dbReference>
<keyword evidence="3" id="KW-1185">Reference proteome</keyword>
<accession>A0ABR9PAP8</accession>